<comment type="similarity">
    <text evidence="1">Belongs to the ABC transporter superfamily. ABCF family. EF3 subfamily.</text>
</comment>
<dbReference type="Pfam" id="PF26051">
    <property type="entry name" value="PWI_ABCF3"/>
    <property type="match status" value="1"/>
</dbReference>
<protein>
    <recommendedName>
        <fullName evidence="6">ABC transporter domain-containing protein</fullName>
    </recommendedName>
</protein>
<dbReference type="PROSITE" id="PS00211">
    <property type="entry name" value="ABC_TRANSPORTER_1"/>
    <property type="match status" value="1"/>
</dbReference>
<dbReference type="InterPro" id="IPR017871">
    <property type="entry name" value="ABC_transporter-like_CS"/>
</dbReference>
<dbReference type="InterPro" id="IPR050611">
    <property type="entry name" value="ABCF"/>
</dbReference>
<dbReference type="InterPro" id="IPR058770">
    <property type="entry name" value="PWI_ABCF3"/>
</dbReference>
<dbReference type="PANTHER" id="PTHR19211">
    <property type="entry name" value="ATP-BINDING TRANSPORT PROTEIN-RELATED"/>
    <property type="match status" value="1"/>
</dbReference>
<sequence length="586" mass="66611">MSHCRDLISEVFPHIDHEISDYVNSMLDDGHEDFETSDDLFDAIGVMLQQADESKSEDDIKEICDRLFSLLHQTSNGSSGNVNGHNKVLDAPLQMSKMAEGMVQEEDTSIWLVKRDNSSVVDQKKLEKADKMIQKKLDKRDQTTIKKVDSTPEMATASQQINKRDVKMESSGTNKSYDVKLENIDVSYGDKVLLTGADLHLVFGRRYGFTGRNGLGKTTLLKMLSSRSLMIPSHITVLHVEQEVAGDETPALQSVLECDEKREALLKEEKALNAKLSSSSPGQDNSLSTRLADLYREMEAIEADKAPARAAMILCGLGFSSKDQARATREFSGGWRMRLALARALFTRPDLLLLDEPTNMLDMKAIIWLENYLQTWPTTIFVVSHDRLFLDSVATDIIHLHSCKLDTYRGNYEVFHKTREERLKNQRKEYEAQKQYRDHIQVFIDRFRYNANRAAQVQSKLKLLEKLPELKPLEKESEVVLRFPECDKLSPPILQLDDLVFYYSKEKILFNKVCVNANMDSRICIVGDNGAGKTTLLKLLLGEMEPCSGHRHAHRNLRIGYFSQHHVDQLDLTLNSVQLLASRFPG</sequence>
<evidence type="ECO:0000313" key="8">
    <source>
        <dbReference type="Proteomes" id="UP000271974"/>
    </source>
</evidence>
<dbReference type="PANTHER" id="PTHR19211:SF117">
    <property type="entry name" value="ATP-BINDING CASSETTE SUB-FAMILY F MEMBER 3"/>
    <property type="match status" value="1"/>
</dbReference>
<dbReference type="GO" id="GO:0016887">
    <property type="term" value="F:ATP hydrolysis activity"/>
    <property type="evidence" value="ECO:0007669"/>
    <property type="project" value="InterPro"/>
</dbReference>
<keyword evidence="5" id="KW-0007">Acetylation</keyword>
<gene>
    <name evidence="7" type="ORF">EGW08_013228</name>
</gene>
<dbReference type="InterPro" id="IPR032781">
    <property type="entry name" value="ABC_tran_Xtn"/>
</dbReference>
<dbReference type="GO" id="GO:0005524">
    <property type="term" value="F:ATP binding"/>
    <property type="evidence" value="ECO:0007669"/>
    <property type="project" value="UniProtKB-KW"/>
</dbReference>
<keyword evidence="4" id="KW-0067">ATP-binding</keyword>
<dbReference type="InterPro" id="IPR003439">
    <property type="entry name" value="ABC_transporter-like_ATP-bd"/>
</dbReference>
<dbReference type="Gene3D" id="3.40.50.300">
    <property type="entry name" value="P-loop containing nucleotide triphosphate hydrolases"/>
    <property type="match status" value="2"/>
</dbReference>
<dbReference type="OrthoDB" id="2110130at2759"/>
<evidence type="ECO:0000256" key="3">
    <source>
        <dbReference type="ARBA" id="ARBA00022741"/>
    </source>
</evidence>
<dbReference type="AlphaFoldDB" id="A0A3S0ZNF5"/>
<evidence type="ECO:0000256" key="4">
    <source>
        <dbReference type="ARBA" id="ARBA00022840"/>
    </source>
</evidence>
<evidence type="ECO:0000256" key="2">
    <source>
        <dbReference type="ARBA" id="ARBA00022737"/>
    </source>
</evidence>
<dbReference type="CDD" id="cd03221">
    <property type="entry name" value="ABCF_EF-3"/>
    <property type="match status" value="1"/>
</dbReference>
<evidence type="ECO:0000256" key="1">
    <source>
        <dbReference type="ARBA" id="ARBA00011054"/>
    </source>
</evidence>
<evidence type="ECO:0000313" key="7">
    <source>
        <dbReference type="EMBL" id="RUS79017.1"/>
    </source>
</evidence>
<dbReference type="InterPro" id="IPR003593">
    <property type="entry name" value="AAA+_ATPase"/>
</dbReference>
<dbReference type="Pfam" id="PF00005">
    <property type="entry name" value="ABC_tran"/>
    <property type="match status" value="2"/>
</dbReference>
<name>A0A3S0ZNF5_ELYCH</name>
<dbReference type="STRING" id="188477.A0A3S0ZNF5"/>
<dbReference type="FunFam" id="3.40.50.300:FF:001092">
    <property type="entry name" value="ATP-binding cassette sub-family F member 2"/>
    <property type="match status" value="1"/>
</dbReference>
<evidence type="ECO:0000259" key="6">
    <source>
        <dbReference type="PROSITE" id="PS50893"/>
    </source>
</evidence>
<dbReference type="EMBL" id="RQTK01000477">
    <property type="protein sequence ID" value="RUS79017.1"/>
    <property type="molecule type" value="Genomic_DNA"/>
</dbReference>
<feature type="domain" description="ABC transporter" evidence="6">
    <location>
        <begin position="179"/>
        <end position="427"/>
    </location>
</feature>
<feature type="non-terminal residue" evidence="7">
    <location>
        <position position="586"/>
    </location>
</feature>
<dbReference type="InterPro" id="IPR027417">
    <property type="entry name" value="P-loop_NTPase"/>
</dbReference>
<keyword evidence="3" id="KW-0547">Nucleotide-binding</keyword>
<dbReference type="SUPFAM" id="SSF52540">
    <property type="entry name" value="P-loop containing nucleoside triphosphate hydrolases"/>
    <property type="match status" value="2"/>
</dbReference>
<keyword evidence="2" id="KW-0677">Repeat</keyword>
<accession>A0A3S0ZNF5</accession>
<dbReference type="PROSITE" id="PS50893">
    <property type="entry name" value="ABC_TRANSPORTER_2"/>
    <property type="match status" value="1"/>
</dbReference>
<dbReference type="Pfam" id="PF12848">
    <property type="entry name" value="ABC_tran_Xtn"/>
    <property type="match status" value="1"/>
</dbReference>
<proteinExistence type="inferred from homology"/>
<comment type="caution">
    <text evidence="7">The sequence shown here is derived from an EMBL/GenBank/DDBJ whole genome shotgun (WGS) entry which is preliminary data.</text>
</comment>
<keyword evidence="8" id="KW-1185">Reference proteome</keyword>
<reference evidence="7 8" key="1">
    <citation type="submission" date="2019-01" db="EMBL/GenBank/DDBJ databases">
        <title>A draft genome assembly of the solar-powered sea slug Elysia chlorotica.</title>
        <authorList>
            <person name="Cai H."/>
            <person name="Li Q."/>
            <person name="Fang X."/>
            <person name="Li J."/>
            <person name="Curtis N.E."/>
            <person name="Altenburger A."/>
            <person name="Shibata T."/>
            <person name="Feng M."/>
            <person name="Maeda T."/>
            <person name="Schwartz J.A."/>
            <person name="Shigenobu S."/>
            <person name="Lundholm N."/>
            <person name="Nishiyama T."/>
            <person name="Yang H."/>
            <person name="Hasebe M."/>
            <person name="Li S."/>
            <person name="Pierce S.K."/>
            <person name="Wang J."/>
        </authorList>
    </citation>
    <scope>NUCLEOTIDE SEQUENCE [LARGE SCALE GENOMIC DNA]</scope>
    <source>
        <strain evidence="7">EC2010</strain>
        <tissue evidence="7">Whole organism of an adult</tissue>
    </source>
</reference>
<dbReference type="FunFam" id="3.40.50.300:FF:000688">
    <property type="entry name" value="ATP-binding cassette sub-family F member 3"/>
    <property type="match status" value="1"/>
</dbReference>
<evidence type="ECO:0000256" key="5">
    <source>
        <dbReference type="ARBA" id="ARBA00022990"/>
    </source>
</evidence>
<organism evidence="7 8">
    <name type="scientific">Elysia chlorotica</name>
    <name type="common">Eastern emerald elysia</name>
    <name type="synonym">Sea slug</name>
    <dbReference type="NCBI Taxonomy" id="188477"/>
    <lineage>
        <taxon>Eukaryota</taxon>
        <taxon>Metazoa</taxon>
        <taxon>Spiralia</taxon>
        <taxon>Lophotrochozoa</taxon>
        <taxon>Mollusca</taxon>
        <taxon>Gastropoda</taxon>
        <taxon>Heterobranchia</taxon>
        <taxon>Euthyneura</taxon>
        <taxon>Panpulmonata</taxon>
        <taxon>Sacoglossa</taxon>
        <taxon>Placobranchoidea</taxon>
        <taxon>Plakobranchidae</taxon>
        <taxon>Elysia</taxon>
    </lineage>
</organism>
<dbReference type="Proteomes" id="UP000271974">
    <property type="component" value="Unassembled WGS sequence"/>
</dbReference>
<dbReference type="SMART" id="SM00382">
    <property type="entry name" value="AAA"/>
    <property type="match status" value="1"/>
</dbReference>